<dbReference type="Proteomes" id="UP001161325">
    <property type="component" value="Unassembled WGS sequence"/>
</dbReference>
<sequence>MAEIDFKRRGTPLWLVLLILLVVGGGAAYFLLDRRPPAPVATAADSAATAAPTTPGAPATAAAPTTTGGPTAAFVRFADTRRLPTDDGATQRAYLGEALRLMSGVLQEKAPAKGVQINLLQAIADTLAMTETKAERVPDLVQLGFFAYAYALKDSKVDDGRLTTAAGQLQPNVSLGKQAQQVNGYLRLSRDILTGTTPKAADTVRAPRTSAPAAKSST</sequence>
<dbReference type="RefSeq" id="WP_284352097.1">
    <property type="nucleotide sequence ID" value="NZ_BRXS01000006.1"/>
</dbReference>
<comment type="caution">
    <text evidence="3">The sequence shown here is derived from an EMBL/GenBank/DDBJ whole genome shotgun (WGS) entry which is preliminary data.</text>
</comment>
<dbReference type="EMBL" id="BRXS01000006">
    <property type="protein sequence ID" value="GLC27661.1"/>
    <property type="molecule type" value="Genomic_DNA"/>
</dbReference>
<feature type="transmembrane region" description="Helical" evidence="2">
    <location>
        <begin position="12"/>
        <end position="32"/>
    </location>
</feature>
<protein>
    <submittedName>
        <fullName evidence="3">Uncharacterized protein</fullName>
    </submittedName>
</protein>
<dbReference type="AlphaFoldDB" id="A0AA37QDC6"/>
<evidence type="ECO:0000256" key="2">
    <source>
        <dbReference type="SAM" id="Phobius"/>
    </source>
</evidence>
<keyword evidence="2" id="KW-1133">Transmembrane helix</keyword>
<name>A0AA37QDC6_9BACT</name>
<organism evidence="3 4">
    <name type="scientific">Roseisolibacter agri</name>
    <dbReference type="NCBI Taxonomy" id="2014610"/>
    <lineage>
        <taxon>Bacteria</taxon>
        <taxon>Pseudomonadati</taxon>
        <taxon>Gemmatimonadota</taxon>
        <taxon>Gemmatimonadia</taxon>
        <taxon>Gemmatimonadales</taxon>
        <taxon>Gemmatimonadaceae</taxon>
        <taxon>Roseisolibacter</taxon>
    </lineage>
</organism>
<accession>A0AA37QDC6</accession>
<keyword evidence="4" id="KW-1185">Reference proteome</keyword>
<reference evidence="3" key="1">
    <citation type="submission" date="2022-08" db="EMBL/GenBank/DDBJ databases">
        <title>Draft genome sequencing of Roseisolibacter agri AW1220.</title>
        <authorList>
            <person name="Tobiishi Y."/>
            <person name="Tonouchi A."/>
        </authorList>
    </citation>
    <scope>NUCLEOTIDE SEQUENCE</scope>
    <source>
        <strain evidence="3">AW1220</strain>
    </source>
</reference>
<feature type="region of interest" description="Disordered" evidence="1">
    <location>
        <begin position="46"/>
        <end position="68"/>
    </location>
</feature>
<proteinExistence type="predicted"/>
<gene>
    <name evidence="3" type="ORF">rosag_41740</name>
</gene>
<evidence type="ECO:0000313" key="4">
    <source>
        <dbReference type="Proteomes" id="UP001161325"/>
    </source>
</evidence>
<keyword evidence="2" id="KW-0812">Transmembrane</keyword>
<evidence type="ECO:0000313" key="3">
    <source>
        <dbReference type="EMBL" id="GLC27661.1"/>
    </source>
</evidence>
<keyword evidence="2" id="KW-0472">Membrane</keyword>
<evidence type="ECO:0000256" key="1">
    <source>
        <dbReference type="SAM" id="MobiDB-lite"/>
    </source>
</evidence>
<feature type="region of interest" description="Disordered" evidence="1">
    <location>
        <begin position="197"/>
        <end position="218"/>
    </location>
</feature>